<dbReference type="InterPro" id="IPR036397">
    <property type="entry name" value="RNaseH_sf"/>
</dbReference>
<feature type="region of interest" description="Disordered" evidence="1">
    <location>
        <begin position="63"/>
        <end position="94"/>
    </location>
</feature>
<dbReference type="RefSeq" id="XP_013264936.1">
    <property type="nucleotide sequence ID" value="XM_013409482.1"/>
</dbReference>
<dbReference type="SMART" id="SM00474">
    <property type="entry name" value="35EXOc"/>
    <property type="match status" value="1"/>
</dbReference>
<dbReference type="EMBL" id="AMGV01000001">
    <property type="protein sequence ID" value="KEF62346.1"/>
    <property type="molecule type" value="Genomic_DNA"/>
</dbReference>
<dbReference type="SUPFAM" id="SSF53098">
    <property type="entry name" value="Ribonuclease H-like"/>
    <property type="match status" value="1"/>
</dbReference>
<dbReference type="STRING" id="1182545.A0A072PR60"/>
<feature type="compositionally biased region" description="Polar residues" evidence="1">
    <location>
        <begin position="63"/>
        <end position="92"/>
    </location>
</feature>
<comment type="caution">
    <text evidence="3">The sequence shown here is derived from an EMBL/GenBank/DDBJ whole genome shotgun (WGS) entry which is preliminary data.</text>
</comment>
<feature type="region of interest" description="Disordered" evidence="1">
    <location>
        <begin position="361"/>
        <end position="429"/>
    </location>
</feature>
<dbReference type="PANTHER" id="PTHR43040:SF1">
    <property type="entry name" value="RIBONUCLEASE D"/>
    <property type="match status" value="1"/>
</dbReference>
<keyword evidence="4" id="KW-1185">Reference proteome</keyword>
<dbReference type="PANTHER" id="PTHR43040">
    <property type="entry name" value="RIBONUCLEASE D"/>
    <property type="match status" value="1"/>
</dbReference>
<organism evidence="3 4">
    <name type="scientific">Exophiala aquamarina CBS 119918</name>
    <dbReference type="NCBI Taxonomy" id="1182545"/>
    <lineage>
        <taxon>Eukaryota</taxon>
        <taxon>Fungi</taxon>
        <taxon>Dikarya</taxon>
        <taxon>Ascomycota</taxon>
        <taxon>Pezizomycotina</taxon>
        <taxon>Eurotiomycetes</taxon>
        <taxon>Chaetothyriomycetidae</taxon>
        <taxon>Chaetothyriales</taxon>
        <taxon>Herpotrichiellaceae</taxon>
        <taxon>Exophiala</taxon>
    </lineage>
</organism>
<dbReference type="VEuPathDB" id="FungiDB:A1O9_00318"/>
<evidence type="ECO:0000256" key="1">
    <source>
        <dbReference type="SAM" id="MobiDB-lite"/>
    </source>
</evidence>
<accession>A0A072PR60</accession>
<evidence type="ECO:0000313" key="3">
    <source>
        <dbReference type="EMBL" id="KEF62346.1"/>
    </source>
</evidence>
<sequence>MHILFRTCPELCLHQTLRFIEGGRKIASLSPGTRHRSLPAPRDGKTLTGFGCPAGAAYQNRCPQTSSAPKGLSSRVNPSQSLAATNANSTAKPSRLASIPENVFLEPQSPATIVLVDTEKALKDMLLKIQGLPVKPPSLYIDAEGHNLGRTGSLALLQILVTPLNSIFVVDIHVLKDAAFTLCTDESTMTLRKILESDEIPKVIFDARNDSDNLFTEYGICLGGVRDLQLMEFFSRRDAPGFTVLGLAKCVERHLFASPDVIQKWKLQKERGKLLFNPRFGGSPDVFTKRPLSNTMLAYASGDVEHMSALYHKYRRRLPLRRWKWVLEKSRKRVLTSHAPAFALEHDRRWVAPSWTGNWDHDAKEPVSNSDKGNAEPISPSPLPGTSLTKTPQNDASVVLTTANSTVETPPRISQPLSTIKGPSRQAVASRSQRLIRRIFDM</sequence>
<dbReference type="OrthoDB" id="4156109at2759"/>
<dbReference type="GeneID" id="25275270"/>
<reference evidence="3 4" key="1">
    <citation type="submission" date="2013-03" db="EMBL/GenBank/DDBJ databases">
        <title>The Genome Sequence of Exophiala aquamarina CBS 119918.</title>
        <authorList>
            <consortium name="The Broad Institute Genomics Platform"/>
            <person name="Cuomo C."/>
            <person name="de Hoog S."/>
            <person name="Gorbushina A."/>
            <person name="Walker B."/>
            <person name="Young S.K."/>
            <person name="Zeng Q."/>
            <person name="Gargeya S."/>
            <person name="Fitzgerald M."/>
            <person name="Haas B."/>
            <person name="Abouelleil A."/>
            <person name="Allen A.W."/>
            <person name="Alvarado L."/>
            <person name="Arachchi H.M."/>
            <person name="Berlin A.M."/>
            <person name="Chapman S.B."/>
            <person name="Gainer-Dewar J."/>
            <person name="Goldberg J."/>
            <person name="Griggs A."/>
            <person name="Gujja S."/>
            <person name="Hansen M."/>
            <person name="Howarth C."/>
            <person name="Imamovic A."/>
            <person name="Ireland A."/>
            <person name="Larimer J."/>
            <person name="McCowan C."/>
            <person name="Murphy C."/>
            <person name="Pearson M."/>
            <person name="Poon T.W."/>
            <person name="Priest M."/>
            <person name="Roberts A."/>
            <person name="Saif S."/>
            <person name="Shea T."/>
            <person name="Sisk P."/>
            <person name="Sykes S."/>
            <person name="Wortman J."/>
            <person name="Nusbaum C."/>
            <person name="Birren B."/>
        </authorList>
    </citation>
    <scope>NUCLEOTIDE SEQUENCE [LARGE SCALE GENOMIC DNA]</scope>
    <source>
        <strain evidence="3 4">CBS 119918</strain>
    </source>
</reference>
<dbReference type="InterPro" id="IPR002562">
    <property type="entry name" value="3'-5'_exonuclease_dom"/>
</dbReference>
<dbReference type="GO" id="GO:0006139">
    <property type="term" value="P:nucleobase-containing compound metabolic process"/>
    <property type="evidence" value="ECO:0007669"/>
    <property type="project" value="InterPro"/>
</dbReference>
<dbReference type="Proteomes" id="UP000027920">
    <property type="component" value="Unassembled WGS sequence"/>
</dbReference>
<dbReference type="GO" id="GO:0003676">
    <property type="term" value="F:nucleic acid binding"/>
    <property type="evidence" value="ECO:0007669"/>
    <property type="project" value="InterPro"/>
</dbReference>
<dbReference type="Pfam" id="PF01612">
    <property type="entry name" value="DNA_pol_A_exo1"/>
    <property type="match status" value="1"/>
</dbReference>
<feature type="domain" description="3'-5' exonuclease" evidence="2">
    <location>
        <begin position="113"/>
        <end position="319"/>
    </location>
</feature>
<dbReference type="HOGENOM" id="CLU_619684_0_0_1"/>
<evidence type="ECO:0000313" key="4">
    <source>
        <dbReference type="Proteomes" id="UP000027920"/>
    </source>
</evidence>
<feature type="compositionally biased region" description="Polar residues" evidence="1">
    <location>
        <begin position="384"/>
        <end position="408"/>
    </location>
</feature>
<proteinExistence type="predicted"/>
<dbReference type="AlphaFoldDB" id="A0A072PR60"/>
<name>A0A072PR60_9EURO</name>
<gene>
    <name evidence="3" type="ORF">A1O9_00318</name>
</gene>
<evidence type="ECO:0000259" key="2">
    <source>
        <dbReference type="SMART" id="SM00474"/>
    </source>
</evidence>
<protein>
    <recommendedName>
        <fullName evidence="2">3'-5' exonuclease domain-containing protein</fullName>
    </recommendedName>
</protein>
<dbReference type="Gene3D" id="3.30.420.10">
    <property type="entry name" value="Ribonuclease H-like superfamily/Ribonuclease H"/>
    <property type="match status" value="1"/>
</dbReference>
<dbReference type="GO" id="GO:0008408">
    <property type="term" value="F:3'-5' exonuclease activity"/>
    <property type="evidence" value="ECO:0007669"/>
    <property type="project" value="InterPro"/>
</dbReference>
<dbReference type="InterPro" id="IPR012337">
    <property type="entry name" value="RNaseH-like_sf"/>
</dbReference>